<feature type="domain" description="TonB-dependent receptor plug" evidence="7">
    <location>
        <begin position="59"/>
        <end position="157"/>
    </location>
</feature>
<proteinExistence type="inferred from homology"/>
<evidence type="ECO:0000256" key="1">
    <source>
        <dbReference type="ARBA" id="ARBA00004442"/>
    </source>
</evidence>
<dbReference type="InterPro" id="IPR000531">
    <property type="entry name" value="Beta-barrel_TonB"/>
</dbReference>
<protein>
    <submittedName>
        <fullName evidence="8">TonB-dependent receptor plug domain-containing protein</fullName>
    </submittedName>
</protein>
<dbReference type="EMBL" id="CP103416">
    <property type="protein sequence ID" value="UVW35368.1"/>
    <property type="molecule type" value="Genomic_DNA"/>
</dbReference>
<evidence type="ECO:0000256" key="4">
    <source>
        <dbReference type="RuleBase" id="RU003357"/>
    </source>
</evidence>
<keyword evidence="5" id="KW-0732">Signal</keyword>
<dbReference type="PANTHER" id="PTHR40980">
    <property type="entry name" value="PLUG DOMAIN-CONTAINING PROTEIN"/>
    <property type="match status" value="1"/>
</dbReference>
<dbReference type="Pfam" id="PF00593">
    <property type="entry name" value="TonB_dep_Rec_b-barrel"/>
    <property type="match status" value="1"/>
</dbReference>
<gene>
    <name evidence="8" type="ORF">NYF23_01870</name>
</gene>
<dbReference type="InterPro" id="IPR036942">
    <property type="entry name" value="Beta-barrel_TonB_sf"/>
</dbReference>
<keyword evidence="3" id="KW-0998">Cell outer membrane</keyword>
<evidence type="ECO:0000256" key="2">
    <source>
        <dbReference type="ARBA" id="ARBA00023136"/>
    </source>
</evidence>
<feature type="signal peptide" evidence="5">
    <location>
        <begin position="1"/>
        <end position="26"/>
    </location>
</feature>
<dbReference type="InterPro" id="IPR037066">
    <property type="entry name" value="Plug_dom_sf"/>
</dbReference>
<dbReference type="InterPro" id="IPR012910">
    <property type="entry name" value="Plug_dom"/>
</dbReference>
<dbReference type="Gene3D" id="2.170.130.10">
    <property type="entry name" value="TonB-dependent receptor, plug domain"/>
    <property type="match status" value="1"/>
</dbReference>
<keyword evidence="4" id="KW-0798">TonB box</keyword>
<dbReference type="Gene3D" id="2.40.170.20">
    <property type="entry name" value="TonB-dependent receptor, beta-barrel domain"/>
    <property type="match status" value="1"/>
</dbReference>
<name>A0ABY5TST6_9GAMM</name>
<keyword evidence="2 4" id="KW-0472">Membrane</keyword>
<reference evidence="8" key="1">
    <citation type="submission" date="2022-08" db="EMBL/GenBank/DDBJ databases">
        <title>Catabolic pathway analysis in culturable SAR92 clade bacteria reveals their overlooked roles in DMSP degradation in coastal seas.</title>
        <authorList>
            <person name="He X."/>
            <person name="Zhang X."/>
            <person name="Zhang Y."/>
        </authorList>
    </citation>
    <scope>NUCLEOTIDE SEQUENCE</scope>
    <source>
        <strain evidence="8">H455</strain>
    </source>
</reference>
<evidence type="ECO:0000256" key="5">
    <source>
        <dbReference type="SAM" id="SignalP"/>
    </source>
</evidence>
<dbReference type="Proteomes" id="UP001059934">
    <property type="component" value="Chromosome"/>
</dbReference>
<keyword evidence="8" id="KW-0675">Receptor</keyword>
<comment type="subcellular location">
    <subcellularLocation>
        <location evidence="1 4">Cell outer membrane</location>
    </subcellularLocation>
</comment>
<evidence type="ECO:0000259" key="7">
    <source>
        <dbReference type="Pfam" id="PF07715"/>
    </source>
</evidence>
<accession>A0ABY5TST6</accession>
<evidence type="ECO:0000313" key="8">
    <source>
        <dbReference type="EMBL" id="UVW35368.1"/>
    </source>
</evidence>
<organism evidence="8 9">
    <name type="scientific">SAR92 clade bacterium H455</name>
    <dbReference type="NCBI Taxonomy" id="2974818"/>
    <lineage>
        <taxon>Bacteria</taxon>
        <taxon>Pseudomonadati</taxon>
        <taxon>Pseudomonadota</taxon>
        <taxon>Gammaproteobacteria</taxon>
        <taxon>Cellvibrionales</taxon>
        <taxon>Porticoccaceae</taxon>
        <taxon>SAR92 clade</taxon>
    </lineage>
</organism>
<feature type="chain" id="PRO_5046958452" evidence="5">
    <location>
        <begin position="27"/>
        <end position="895"/>
    </location>
</feature>
<dbReference type="PANTHER" id="PTHR40980:SF5">
    <property type="entry name" value="TONB-DEPENDENT RECEPTOR"/>
    <property type="match status" value="1"/>
</dbReference>
<comment type="similarity">
    <text evidence="4">Belongs to the TonB-dependent receptor family.</text>
</comment>
<dbReference type="Pfam" id="PF07715">
    <property type="entry name" value="Plug"/>
    <property type="match status" value="1"/>
</dbReference>
<feature type="domain" description="TonB-dependent receptor-like beta-barrel" evidence="6">
    <location>
        <begin position="475"/>
        <end position="864"/>
    </location>
</feature>
<evidence type="ECO:0000256" key="3">
    <source>
        <dbReference type="ARBA" id="ARBA00023237"/>
    </source>
</evidence>
<evidence type="ECO:0000313" key="9">
    <source>
        <dbReference type="Proteomes" id="UP001059934"/>
    </source>
</evidence>
<keyword evidence="9" id="KW-1185">Reference proteome</keyword>
<dbReference type="SUPFAM" id="SSF56935">
    <property type="entry name" value="Porins"/>
    <property type="match status" value="1"/>
</dbReference>
<evidence type="ECO:0000259" key="6">
    <source>
        <dbReference type="Pfam" id="PF00593"/>
    </source>
</evidence>
<sequence>MTYKIKLLSAQIISASLLGMSGSVFAQMKSIADEPVLEEVITFAKLKSAADDVIVERLESAVVADIIDAETIGRIGDSTVASALRRVPGVTLVDDKYVFIRGLGERYSNSLLNGAVIPSPDLTRNVIPLDIFPTSILKSIAVKKSYSAEMPAAFSGGLIDIRTRSIPDQFMFTVEVGSKQNIDTQGDVLSYSGGSDDSLGTDDGTRSLSSELMSAVNMYGGSLGAINILNRINLGDGTKTLADAEAINRNLALHLNRNVDISEQADDINGSIESNIGNNFYLDNGMELGFMLGGVYGSEWANKDSIDRSFGDPEDIFAAKKESTYSVNMTGNANFGWRWYDDHRIETTSIFLRNTDDKASITDSHTSSFPLSDGQGFRQYKTRFEERNLSVNQIRGFHRFGGITRDLIGFDNFEWMDELTFDWFYSDATSRTDIPNQTNILFKTAVDSTSAKVSAQNLQASASAADFRFTDLNDDVESYGYDVKLPLMMSFGDVTLTGGYRYSQKTRSYEQLQFGLGTDDTAVAQSAIGTVSEIFSDANIIDAGNGFNVAVIGSNGESYLAALTNTSAYGTIDLLYDETWRLILGARWEDYNQVGIPWNPLKFEGCQISCNETSLLNSVFKEDDFYPSVSVTYIKPDFWAEDFQLRFGYSETLVRPDLREITPSSYLDPITGARVSGNANVTPATVTNYDLRAEWFFSNGDNFTASLFYKDIQDPIEFFEAAAFEEALATEIVNAESSIVYGLELEGLKGLGFMGGRFESFFVAGNMTLLDSELTAGEFADAPTKSTRPMAGASDYAVNMQLGYDSEDGKHSAMLIYNVFGERLYFAGRNGSPDAYEQPFNSLDATYFFYPTEQFTVKFKLKNLLDEKIEITQNAVVTHEEQPGTMVALDVKWSF</sequence>